<evidence type="ECO:0000313" key="1">
    <source>
        <dbReference type="EMBL" id="PWE14621.1"/>
    </source>
</evidence>
<organism evidence="1 2">
    <name type="scientific">Alcaligenes faecalis</name>
    <dbReference type="NCBI Taxonomy" id="511"/>
    <lineage>
        <taxon>Bacteria</taxon>
        <taxon>Pseudomonadati</taxon>
        <taxon>Pseudomonadota</taxon>
        <taxon>Betaproteobacteria</taxon>
        <taxon>Burkholderiales</taxon>
        <taxon>Alcaligenaceae</taxon>
        <taxon>Alcaligenes</taxon>
    </lineage>
</organism>
<reference evidence="1 2" key="2">
    <citation type="submission" date="2018-05" db="EMBL/GenBank/DDBJ databases">
        <authorList>
            <person name="Lanie J.A."/>
            <person name="Ng W.-L."/>
            <person name="Kazmierczak K.M."/>
            <person name="Andrzejewski T.M."/>
            <person name="Davidsen T.M."/>
            <person name="Wayne K.J."/>
            <person name="Tettelin H."/>
            <person name="Glass J.I."/>
            <person name="Rusch D."/>
            <person name="Podicherti R."/>
            <person name="Tsui H.-C.T."/>
            <person name="Winkler M.E."/>
        </authorList>
    </citation>
    <scope>NUCLEOTIDE SEQUENCE [LARGE SCALE GENOMIC DNA]</scope>
    <source>
        <strain evidence="1 2">YBY</strain>
    </source>
</reference>
<dbReference type="AlphaFoldDB" id="A0A2U2BKS1"/>
<dbReference type="EMBL" id="QEXO01000002">
    <property type="protein sequence ID" value="PWE14621.1"/>
    <property type="molecule type" value="Genomic_DNA"/>
</dbReference>
<proteinExistence type="predicted"/>
<dbReference type="OrthoDB" id="8676179at2"/>
<dbReference type="Proteomes" id="UP000245216">
    <property type="component" value="Unassembled WGS sequence"/>
</dbReference>
<dbReference type="RefSeq" id="WP_042483401.1">
    <property type="nucleotide sequence ID" value="NZ_CAXOKM010000006.1"/>
</dbReference>
<protein>
    <submittedName>
        <fullName evidence="1">Uncharacterized protein</fullName>
    </submittedName>
</protein>
<reference evidence="1 2" key="1">
    <citation type="submission" date="2018-05" db="EMBL/GenBank/DDBJ databases">
        <title>Genome Sequence of an Efficient Indole-Degrading Bacterium, Alcaligenes sp.YBY.</title>
        <authorList>
            <person name="Yang B."/>
        </authorList>
    </citation>
    <scope>NUCLEOTIDE SEQUENCE [LARGE SCALE GENOMIC DNA]</scope>
    <source>
        <strain evidence="1 2">YBY</strain>
    </source>
</reference>
<accession>A0A2U2BKS1</accession>
<sequence length="378" mass="41786">MRTKACQRGLAGGLIVGLAMLFAVPLATAQNRVGLENLSATRVYGVDEAQAIPAQELPPVEPFFDASQWHRQGDQDLVNPATSIDFSFSDFSLSGSSTASLARSIQYSQQSSPIWSARWLSSAPDQVWQFGERNWRYVNEDGLQLTLGNDTVTAPDWARPVELGGINITQQFEQGPAGPWRYALAVGALDMTGKQDNGDLVYGSSASSLMVSTDITSRTSIDTQMESARDFGLTGVGATYRSPDFGVWQASVAKASHSVGQGWRYQAAYGLDVLDDLHLQWQGERYQDNFLDLSRYQGMKVDAASSRQVVGLSMPLRRWGEVKTQYEVQQVVAGGENRYLGVTQQFWYSPHLRVGLQARRHLESRQSNIALRFSIPIF</sequence>
<dbReference type="STRING" id="511.UZ73_06770"/>
<evidence type="ECO:0000313" key="2">
    <source>
        <dbReference type="Proteomes" id="UP000245216"/>
    </source>
</evidence>
<name>A0A2U2BKS1_ALCFA</name>
<gene>
    <name evidence="1" type="ORF">DF183_07860</name>
</gene>
<comment type="caution">
    <text evidence="1">The sequence shown here is derived from an EMBL/GenBank/DDBJ whole genome shotgun (WGS) entry which is preliminary data.</text>
</comment>